<organism evidence="2 3">
    <name type="scientific">Sulfitobacter pontiacus</name>
    <dbReference type="NCBI Taxonomy" id="60137"/>
    <lineage>
        <taxon>Bacteria</taxon>
        <taxon>Pseudomonadati</taxon>
        <taxon>Pseudomonadota</taxon>
        <taxon>Alphaproteobacteria</taxon>
        <taxon>Rhodobacterales</taxon>
        <taxon>Roseobacteraceae</taxon>
        <taxon>Sulfitobacter</taxon>
    </lineage>
</organism>
<proteinExistence type="predicted"/>
<dbReference type="PROSITE" id="PS50943">
    <property type="entry name" value="HTH_CROC1"/>
    <property type="match status" value="1"/>
</dbReference>
<feature type="domain" description="HTH cro/C1-type" evidence="1">
    <location>
        <begin position="23"/>
        <end position="81"/>
    </location>
</feature>
<gene>
    <name evidence="2" type="ORF">SAMN04488041_11126</name>
</gene>
<reference evidence="3" key="1">
    <citation type="submission" date="2016-10" db="EMBL/GenBank/DDBJ databases">
        <authorList>
            <person name="Varghese N."/>
            <person name="Submissions S."/>
        </authorList>
    </citation>
    <scope>NUCLEOTIDE SEQUENCE [LARGE SCALE GENOMIC DNA]</scope>
    <source>
        <strain evidence="3">DSM 10014</strain>
    </source>
</reference>
<name>A0A1H3DJJ1_9RHOB</name>
<dbReference type="AlphaFoldDB" id="A0A1H3DJJ1"/>
<dbReference type="CDD" id="cd00093">
    <property type="entry name" value="HTH_XRE"/>
    <property type="match status" value="1"/>
</dbReference>
<dbReference type="EMBL" id="FNNB01000011">
    <property type="protein sequence ID" value="SDX66682.1"/>
    <property type="molecule type" value="Genomic_DNA"/>
</dbReference>
<dbReference type="GO" id="GO:0003677">
    <property type="term" value="F:DNA binding"/>
    <property type="evidence" value="ECO:0007669"/>
    <property type="project" value="InterPro"/>
</dbReference>
<evidence type="ECO:0000313" key="2">
    <source>
        <dbReference type="EMBL" id="SDX66682.1"/>
    </source>
</evidence>
<dbReference type="Proteomes" id="UP000183076">
    <property type="component" value="Unassembled WGS sequence"/>
</dbReference>
<evidence type="ECO:0000259" key="1">
    <source>
        <dbReference type="PROSITE" id="PS50943"/>
    </source>
</evidence>
<dbReference type="InterPro" id="IPR010982">
    <property type="entry name" value="Lambda_DNA-bd_dom_sf"/>
</dbReference>
<dbReference type="Gene3D" id="1.10.260.40">
    <property type="entry name" value="lambda repressor-like DNA-binding domains"/>
    <property type="match status" value="1"/>
</dbReference>
<protein>
    <submittedName>
        <fullName evidence="2">Helix-turn-helix</fullName>
    </submittedName>
</protein>
<accession>A0A1H3DJJ1</accession>
<dbReference type="SUPFAM" id="SSF47413">
    <property type="entry name" value="lambda repressor-like DNA-binding domains"/>
    <property type="match status" value="1"/>
</dbReference>
<dbReference type="SMART" id="SM00530">
    <property type="entry name" value="HTH_XRE"/>
    <property type="match status" value="1"/>
</dbReference>
<dbReference type="STRING" id="60137.SAMN04488041_11126"/>
<dbReference type="RefSeq" id="WP_244269064.1">
    <property type="nucleotide sequence ID" value="NZ_FNNB01000011.1"/>
</dbReference>
<evidence type="ECO:0000313" key="3">
    <source>
        <dbReference type="Proteomes" id="UP000183076"/>
    </source>
</evidence>
<dbReference type="InterPro" id="IPR001387">
    <property type="entry name" value="Cro/C1-type_HTH"/>
</dbReference>
<sequence>MAKPTRPYSPTARKAAELLGLMIRAARLERNMTAQELAERAGVSRPLLSRVEKGDMTVSLGAVFEIATILGVPLFEEDDERLAARLATERWANALLRQRAFQANRRKIDNDF</sequence>
<dbReference type="Pfam" id="PF01381">
    <property type="entry name" value="HTH_3"/>
    <property type="match status" value="1"/>
</dbReference>